<name>A0A916E810_9GLOM</name>
<evidence type="ECO:0000313" key="2">
    <source>
        <dbReference type="Proteomes" id="UP000684084"/>
    </source>
</evidence>
<sequence>MIVGIKLRKDSESQISYRSDNSSTSASNVQASCDSDDFCIQLKIIKLTIIIFYKINSLKFSKYAMAKGTHSTYFTLKTLFILA</sequence>
<dbReference type="Proteomes" id="UP000684084">
    <property type="component" value="Unassembled WGS sequence"/>
</dbReference>
<gene>
    <name evidence="1" type="ORF">CHRIB12_LOCUS11551</name>
</gene>
<comment type="caution">
    <text evidence="1">The sequence shown here is derived from an EMBL/GenBank/DDBJ whole genome shotgun (WGS) entry which is preliminary data.</text>
</comment>
<accession>A0A916E810</accession>
<evidence type="ECO:0000313" key="1">
    <source>
        <dbReference type="EMBL" id="CAB5368048.1"/>
    </source>
</evidence>
<organism evidence="1 2">
    <name type="scientific">Rhizophagus irregularis</name>
    <dbReference type="NCBI Taxonomy" id="588596"/>
    <lineage>
        <taxon>Eukaryota</taxon>
        <taxon>Fungi</taxon>
        <taxon>Fungi incertae sedis</taxon>
        <taxon>Mucoromycota</taxon>
        <taxon>Glomeromycotina</taxon>
        <taxon>Glomeromycetes</taxon>
        <taxon>Glomerales</taxon>
        <taxon>Glomeraceae</taxon>
        <taxon>Rhizophagus</taxon>
    </lineage>
</organism>
<dbReference type="EMBL" id="CAGKOT010000024">
    <property type="protein sequence ID" value="CAB5368048.1"/>
    <property type="molecule type" value="Genomic_DNA"/>
</dbReference>
<proteinExistence type="predicted"/>
<protein>
    <submittedName>
        <fullName evidence="1">Uncharacterized protein</fullName>
    </submittedName>
</protein>
<reference evidence="1" key="1">
    <citation type="submission" date="2020-05" db="EMBL/GenBank/DDBJ databases">
        <authorList>
            <person name="Rincon C."/>
            <person name="Sanders R I."/>
            <person name="Robbins C."/>
            <person name="Chaturvedi A."/>
        </authorList>
    </citation>
    <scope>NUCLEOTIDE SEQUENCE</scope>
    <source>
        <strain evidence="1">CHB12</strain>
    </source>
</reference>
<dbReference type="AlphaFoldDB" id="A0A916E810"/>